<dbReference type="EMBL" id="JAACNH010000002">
    <property type="protein sequence ID" value="KAG8451958.1"/>
    <property type="molecule type" value="Genomic_DNA"/>
</dbReference>
<feature type="chain" id="PRO_5035857905" description="Protein EVI2A" evidence="2">
    <location>
        <begin position="22"/>
        <end position="245"/>
    </location>
</feature>
<dbReference type="OrthoDB" id="9448427at2759"/>
<gene>
    <name evidence="3" type="ORF">GDO86_003954</name>
</gene>
<dbReference type="InterPro" id="IPR008608">
    <property type="entry name" value="Ectropic_vir_integratn_site_2A"/>
</dbReference>
<keyword evidence="4" id="KW-1185">Reference proteome</keyword>
<dbReference type="Pfam" id="PF05399">
    <property type="entry name" value="EVI2A"/>
    <property type="match status" value="1"/>
</dbReference>
<keyword evidence="1" id="KW-0812">Transmembrane</keyword>
<keyword evidence="1" id="KW-0472">Membrane</keyword>
<dbReference type="Proteomes" id="UP000812440">
    <property type="component" value="Chromosome 2"/>
</dbReference>
<keyword evidence="2" id="KW-0732">Signal</keyword>
<feature type="transmembrane region" description="Helical" evidence="1">
    <location>
        <begin position="120"/>
        <end position="146"/>
    </location>
</feature>
<sequence>MQYLLKTIFILGIMVLLPNHAQINQTHLTSTISSITFEKVFHIIYDQNSTRSGTTIRKKQEGADSADKNIGTNTKVKTATSLNITEEPWQINITKNNFASTNKRTTLQNKLCSTVKYETGLLVCIIIIAVLVLVCSILIILSVVLANKVSRLKTKLTQSKRQARSNGDFLSASSILWPSGLDTLQKTSQVATLKMDDLILSDKNTTQEEKNQLMVTASEDLRCKENHQKPPENDQNLTHSYMVEI</sequence>
<name>A0A8T2K607_9PIPI</name>
<dbReference type="AlphaFoldDB" id="A0A8T2K607"/>
<keyword evidence="1" id="KW-1133">Transmembrane helix</keyword>
<evidence type="ECO:0008006" key="5">
    <source>
        <dbReference type="Google" id="ProtNLM"/>
    </source>
</evidence>
<dbReference type="PANTHER" id="PTHR15568">
    <property type="entry name" value="ECOTROPIC VIRAL INTEGRATION SITE 2A"/>
    <property type="match status" value="1"/>
</dbReference>
<accession>A0A8T2K607</accession>
<evidence type="ECO:0000313" key="3">
    <source>
        <dbReference type="EMBL" id="KAG8451958.1"/>
    </source>
</evidence>
<evidence type="ECO:0000256" key="2">
    <source>
        <dbReference type="SAM" id="SignalP"/>
    </source>
</evidence>
<comment type="caution">
    <text evidence="3">The sequence shown here is derived from an EMBL/GenBank/DDBJ whole genome shotgun (WGS) entry which is preliminary data.</text>
</comment>
<dbReference type="PANTHER" id="PTHR15568:SF0">
    <property type="entry name" value="PROTEIN EVI2A"/>
    <property type="match status" value="1"/>
</dbReference>
<feature type="signal peptide" evidence="2">
    <location>
        <begin position="1"/>
        <end position="21"/>
    </location>
</feature>
<reference evidence="3" key="1">
    <citation type="thesis" date="2020" institute="ProQuest LLC" country="789 East Eisenhower Parkway, Ann Arbor, MI, USA">
        <title>Comparative Genomics and Chromosome Evolution.</title>
        <authorList>
            <person name="Mudd A.B."/>
        </authorList>
    </citation>
    <scope>NUCLEOTIDE SEQUENCE</scope>
    <source>
        <strain evidence="3">Female2</strain>
        <tissue evidence="3">Blood</tissue>
    </source>
</reference>
<protein>
    <recommendedName>
        <fullName evidence="5">Protein EVI2A</fullName>
    </recommendedName>
</protein>
<evidence type="ECO:0000313" key="4">
    <source>
        <dbReference type="Proteomes" id="UP000812440"/>
    </source>
</evidence>
<proteinExistence type="predicted"/>
<organism evidence="3 4">
    <name type="scientific">Hymenochirus boettgeri</name>
    <name type="common">Congo dwarf clawed frog</name>
    <dbReference type="NCBI Taxonomy" id="247094"/>
    <lineage>
        <taxon>Eukaryota</taxon>
        <taxon>Metazoa</taxon>
        <taxon>Chordata</taxon>
        <taxon>Craniata</taxon>
        <taxon>Vertebrata</taxon>
        <taxon>Euteleostomi</taxon>
        <taxon>Amphibia</taxon>
        <taxon>Batrachia</taxon>
        <taxon>Anura</taxon>
        <taxon>Pipoidea</taxon>
        <taxon>Pipidae</taxon>
        <taxon>Pipinae</taxon>
        <taxon>Hymenochirus</taxon>
    </lineage>
</organism>
<dbReference type="GO" id="GO:0016020">
    <property type="term" value="C:membrane"/>
    <property type="evidence" value="ECO:0007669"/>
    <property type="project" value="InterPro"/>
</dbReference>
<evidence type="ECO:0000256" key="1">
    <source>
        <dbReference type="SAM" id="Phobius"/>
    </source>
</evidence>